<dbReference type="STRING" id="39841.SAMN05660836_00637"/>
<dbReference type="InterPro" id="IPR001957">
    <property type="entry name" value="Chromosome_initiator_DnaA"/>
</dbReference>
<keyword evidence="4 7" id="KW-0067">ATP-binding</keyword>
<feature type="region of interest" description="Domain I, interacts with DnaA modulators" evidence="7">
    <location>
        <begin position="1"/>
        <end position="96"/>
    </location>
</feature>
<dbReference type="InterPro" id="IPR010921">
    <property type="entry name" value="Trp_repressor/repl_initiator"/>
</dbReference>
<dbReference type="SUPFAM" id="SSF52540">
    <property type="entry name" value="P-loop containing nucleoside triphosphate hydrolases"/>
    <property type="match status" value="1"/>
</dbReference>
<keyword evidence="1 7" id="KW-0963">Cytoplasm</keyword>
<feature type="binding site" evidence="7">
    <location>
        <position position="171"/>
    </location>
    <ligand>
        <name>ATP</name>
        <dbReference type="ChEBI" id="CHEBI:30616"/>
    </ligand>
</feature>
<proteinExistence type="inferred from homology"/>
<feature type="domain" description="Chromosomal replication initiator DnaA C-terminal" evidence="11">
    <location>
        <begin position="367"/>
        <end position="435"/>
    </location>
</feature>
<dbReference type="SMART" id="SM00760">
    <property type="entry name" value="Bac_DnaA_C"/>
    <property type="match status" value="1"/>
</dbReference>
<comment type="similarity">
    <text evidence="7 10">Belongs to the DnaA family.</text>
</comment>
<evidence type="ECO:0000256" key="3">
    <source>
        <dbReference type="ARBA" id="ARBA00022741"/>
    </source>
</evidence>
<dbReference type="Pfam" id="PF00308">
    <property type="entry name" value="Bac_DnaA"/>
    <property type="match status" value="1"/>
</dbReference>
<evidence type="ECO:0000256" key="8">
    <source>
        <dbReference type="NCBIfam" id="TIGR00362"/>
    </source>
</evidence>
<evidence type="ECO:0000256" key="4">
    <source>
        <dbReference type="ARBA" id="ARBA00022840"/>
    </source>
</evidence>
<dbReference type="Proteomes" id="UP000199611">
    <property type="component" value="Unassembled WGS sequence"/>
</dbReference>
<comment type="domain">
    <text evidence="7">Domain I is involved in oligomerization and binding regulators, domain II is flexibile and of varying length in different bacteria, domain III forms the AAA+ region, while domain IV binds dsDNA.</text>
</comment>
<keyword evidence="6 7" id="KW-0238">DNA-binding</keyword>
<evidence type="ECO:0000259" key="11">
    <source>
        <dbReference type="SMART" id="SM00760"/>
    </source>
</evidence>
<evidence type="ECO:0000256" key="7">
    <source>
        <dbReference type="HAMAP-Rule" id="MF_00377"/>
    </source>
</evidence>
<dbReference type="InterPro" id="IPR018312">
    <property type="entry name" value="Chromosome_initiator_DnaA_CS"/>
</dbReference>
<feature type="binding site" evidence="7">
    <location>
        <position position="169"/>
    </location>
    <ligand>
        <name>ATP</name>
        <dbReference type="ChEBI" id="CHEBI:30616"/>
    </ligand>
</feature>
<keyword evidence="13" id="KW-1185">Reference proteome</keyword>
<feature type="binding site" evidence="7">
    <location>
        <position position="170"/>
    </location>
    <ligand>
        <name>ATP</name>
        <dbReference type="ChEBI" id="CHEBI:30616"/>
    </ligand>
</feature>
<dbReference type="InterPro" id="IPR024633">
    <property type="entry name" value="DnaA_N_dom"/>
</dbReference>
<name>A0A1I4RJB6_9BACT</name>
<dbReference type="GO" id="GO:0006270">
    <property type="term" value="P:DNA replication initiation"/>
    <property type="evidence" value="ECO:0007669"/>
    <property type="project" value="UniProtKB-UniRule"/>
</dbReference>
<evidence type="ECO:0000256" key="6">
    <source>
        <dbReference type="ARBA" id="ARBA00023125"/>
    </source>
</evidence>
<comment type="subunit">
    <text evidence="7">Oligomerizes as a right-handed, spiral filament on DNA at oriC.</text>
</comment>
<dbReference type="HAMAP" id="MF_00377">
    <property type="entry name" value="DnaA_bact"/>
    <property type="match status" value="1"/>
</dbReference>
<dbReference type="CDD" id="cd06571">
    <property type="entry name" value="Bac_DnaA_C"/>
    <property type="match status" value="1"/>
</dbReference>
<dbReference type="PROSITE" id="PS01008">
    <property type="entry name" value="DNAA"/>
    <property type="match status" value="1"/>
</dbReference>
<dbReference type="Gene3D" id="1.10.8.60">
    <property type="match status" value="1"/>
</dbReference>
<dbReference type="Pfam" id="PF11638">
    <property type="entry name" value="DnaA_N"/>
    <property type="match status" value="1"/>
</dbReference>
<protein>
    <recommendedName>
        <fullName evidence="7 8">Chromosomal replication initiator protein DnaA</fullName>
    </recommendedName>
</protein>
<evidence type="ECO:0000313" key="12">
    <source>
        <dbReference type="EMBL" id="SFM52020.1"/>
    </source>
</evidence>
<dbReference type="GO" id="GO:0005737">
    <property type="term" value="C:cytoplasm"/>
    <property type="evidence" value="ECO:0007669"/>
    <property type="project" value="UniProtKB-SubCell"/>
</dbReference>
<comment type="function">
    <text evidence="7 9">Plays an essential role in the initiation and regulation of chromosomal replication. ATP-DnaA binds to the origin of replication (oriC) to initiate formation of the DNA replication initiation complex once per cell cycle. Binds the DnaA box (a 9 base pair repeat at the origin) and separates the double-stranded (ds)DNA. Forms a right-handed helical filament on oriC DNA; dsDNA binds to the exterior of the filament while single-stranded (ss)DNA is stabiized in the filament's interior. The ATP-DnaA-oriC complex binds and stabilizes one strand of the AT-rich DNA unwinding element (DUE), permitting loading of DNA polymerase. After initiation quickly degrades to an ADP-DnaA complex that is not apt for DNA replication. Binds acidic phospholipids.</text>
</comment>
<evidence type="ECO:0000256" key="5">
    <source>
        <dbReference type="ARBA" id="ARBA00023121"/>
    </source>
</evidence>
<dbReference type="PANTHER" id="PTHR30050:SF2">
    <property type="entry name" value="CHROMOSOMAL REPLICATION INITIATOR PROTEIN DNAA"/>
    <property type="match status" value="1"/>
</dbReference>
<evidence type="ECO:0000256" key="1">
    <source>
        <dbReference type="ARBA" id="ARBA00022490"/>
    </source>
</evidence>
<dbReference type="Gene3D" id="1.10.1750.10">
    <property type="match status" value="1"/>
</dbReference>
<comment type="subcellular location">
    <subcellularLocation>
        <location evidence="7">Cytoplasm</location>
    </subcellularLocation>
</comment>
<dbReference type="EMBL" id="FOUU01000001">
    <property type="protein sequence ID" value="SFM52020.1"/>
    <property type="molecule type" value="Genomic_DNA"/>
</dbReference>
<dbReference type="CDD" id="cd00009">
    <property type="entry name" value="AAA"/>
    <property type="match status" value="1"/>
</dbReference>
<evidence type="ECO:0000256" key="10">
    <source>
        <dbReference type="RuleBase" id="RU004227"/>
    </source>
</evidence>
<comment type="caution">
    <text evidence="7">Lacks conserved residue(s) required for the propagation of feature annotation.</text>
</comment>
<dbReference type="InterPro" id="IPR013159">
    <property type="entry name" value="DnaA_C"/>
</dbReference>
<dbReference type="PRINTS" id="PR00051">
    <property type="entry name" value="DNAA"/>
</dbReference>
<evidence type="ECO:0000256" key="9">
    <source>
        <dbReference type="RuleBase" id="RU000577"/>
    </source>
</evidence>
<dbReference type="GO" id="GO:0006275">
    <property type="term" value="P:regulation of DNA replication"/>
    <property type="evidence" value="ECO:0007669"/>
    <property type="project" value="UniProtKB-UniRule"/>
</dbReference>
<feature type="binding site" evidence="7">
    <location>
        <position position="167"/>
    </location>
    <ligand>
        <name>ATP</name>
        <dbReference type="ChEBI" id="CHEBI:30616"/>
    </ligand>
</feature>
<gene>
    <name evidence="7" type="primary">dnaA</name>
    <name evidence="12" type="ORF">SAMN05660836_00637</name>
</gene>
<accession>A0A1I4RJB6</accession>
<dbReference type="GO" id="GO:0008289">
    <property type="term" value="F:lipid binding"/>
    <property type="evidence" value="ECO:0007669"/>
    <property type="project" value="UniProtKB-KW"/>
</dbReference>
<dbReference type="InterPro" id="IPR038454">
    <property type="entry name" value="DnaA_N_sf"/>
</dbReference>
<dbReference type="Pfam" id="PF08299">
    <property type="entry name" value="Bac_DnaA_C"/>
    <property type="match status" value="1"/>
</dbReference>
<dbReference type="InterPro" id="IPR020591">
    <property type="entry name" value="Chromosome_initiator_DnaA-like"/>
</dbReference>
<dbReference type="Gene3D" id="3.40.50.300">
    <property type="entry name" value="P-loop containing nucleotide triphosphate hydrolases"/>
    <property type="match status" value="1"/>
</dbReference>
<reference evidence="12 13" key="1">
    <citation type="submission" date="2016-10" db="EMBL/GenBank/DDBJ databases">
        <authorList>
            <person name="de Groot N.N."/>
        </authorList>
    </citation>
    <scope>NUCLEOTIDE SEQUENCE [LARGE SCALE GENOMIC DNA]</scope>
    <source>
        <strain evidence="12 13">DSM 9990</strain>
    </source>
</reference>
<dbReference type="InterPro" id="IPR013317">
    <property type="entry name" value="DnaA_dom"/>
</dbReference>
<keyword evidence="2 7" id="KW-0235">DNA replication</keyword>
<dbReference type="SUPFAM" id="SSF48295">
    <property type="entry name" value="TrpR-like"/>
    <property type="match status" value="1"/>
</dbReference>
<dbReference type="InterPro" id="IPR027417">
    <property type="entry name" value="P-loop_NTPase"/>
</dbReference>
<evidence type="ECO:0000313" key="13">
    <source>
        <dbReference type="Proteomes" id="UP000199611"/>
    </source>
</evidence>
<dbReference type="GO" id="GO:0003688">
    <property type="term" value="F:DNA replication origin binding"/>
    <property type="evidence" value="ECO:0007669"/>
    <property type="project" value="UniProtKB-UniRule"/>
</dbReference>
<evidence type="ECO:0000256" key="2">
    <source>
        <dbReference type="ARBA" id="ARBA00022705"/>
    </source>
</evidence>
<dbReference type="OrthoDB" id="9807019at2"/>
<dbReference type="GO" id="GO:0005886">
    <property type="term" value="C:plasma membrane"/>
    <property type="evidence" value="ECO:0007669"/>
    <property type="project" value="TreeGrafter"/>
</dbReference>
<sequence>MPSEVDGWTIVKQKLEGSLPRGQFDLWIAPLEFCGIEGNSIRLGCRNNFHVQWLKERLQRKILDAIRSVFPDIRDIRYEIASGRIKGEEKGPREDDYALPGSQREPVGRQLSINDVLEVRPSPFNPRFTFDHFVVGTCNQLAYASSMAVATGQSFNVPSLYLLSDSGLGKSHLSHAVGNYVLKKNPRLKVRYVTAEQFTNEMIAALKNDRMESFKKKYRASCDILLLERIEFLSGKEKIQSELLYTIDELLDRGKKIICTGSRLPREIPRLHEDLKSRLSGVLVAPIEPPDFDTRFRILQKKASQEGVKIPLKVLEFMAGHIEGDVRKLESCLIGLIAKSNILGVPIDIGLARDVVAMVYERLPRVDIALIQQLVCETFDVTPQELASPSRKKRVALARKIAFYLCREYTRESLQTIGSAFNRNHSTVVYAVNDVKKKLSGGKSSLGKYVDLISRKLKIRCAFPE</sequence>
<dbReference type="Gene3D" id="3.30.300.180">
    <property type="match status" value="1"/>
</dbReference>
<dbReference type="RefSeq" id="WP_093393404.1">
    <property type="nucleotide sequence ID" value="NZ_FOUU01000001.1"/>
</dbReference>
<keyword evidence="3 7" id="KW-0547">Nucleotide-binding</keyword>
<dbReference type="GO" id="GO:0005524">
    <property type="term" value="F:ATP binding"/>
    <property type="evidence" value="ECO:0007669"/>
    <property type="project" value="UniProtKB-UniRule"/>
</dbReference>
<feature type="region of interest" description="Domain IV, binds dsDNA" evidence="7">
    <location>
        <begin position="341"/>
        <end position="465"/>
    </location>
</feature>
<dbReference type="NCBIfam" id="TIGR00362">
    <property type="entry name" value="DnaA"/>
    <property type="match status" value="1"/>
</dbReference>
<keyword evidence="5 7" id="KW-0446">Lipid-binding</keyword>
<organism evidence="12 13">
    <name type="scientific">Thermodesulforhabdus norvegica</name>
    <dbReference type="NCBI Taxonomy" id="39841"/>
    <lineage>
        <taxon>Bacteria</taxon>
        <taxon>Pseudomonadati</taxon>
        <taxon>Thermodesulfobacteriota</taxon>
        <taxon>Syntrophobacteria</taxon>
        <taxon>Syntrophobacterales</taxon>
        <taxon>Thermodesulforhabdaceae</taxon>
        <taxon>Thermodesulforhabdus</taxon>
    </lineage>
</organism>
<dbReference type="PANTHER" id="PTHR30050">
    <property type="entry name" value="CHROMOSOMAL REPLICATION INITIATOR PROTEIN DNAA"/>
    <property type="match status" value="1"/>
</dbReference>
<dbReference type="AlphaFoldDB" id="A0A1I4RJB6"/>